<accession>A0A6S6R569</accession>
<dbReference type="PROSITE" id="PS51186">
    <property type="entry name" value="GNAT"/>
    <property type="match status" value="1"/>
</dbReference>
<dbReference type="Proteomes" id="UP000515561">
    <property type="component" value="Chromosome"/>
</dbReference>
<dbReference type="InterPro" id="IPR016181">
    <property type="entry name" value="Acyl_CoA_acyltransferase"/>
</dbReference>
<proteinExistence type="predicted"/>
<feature type="domain" description="N-acetyltransferase" evidence="1">
    <location>
        <begin position="12"/>
        <end position="175"/>
    </location>
</feature>
<evidence type="ECO:0000259" key="1">
    <source>
        <dbReference type="PROSITE" id="PS51186"/>
    </source>
</evidence>
<organism evidence="2 3">
    <name type="scientific">Anaerocolumna cellulosilytica</name>
    <dbReference type="NCBI Taxonomy" id="433286"/>
    <lineage>
        <taxon>Bacteria</taxon>
        <taxon>Bacillati</taxon>
        <taxon>Bacillota</taxon>
        <taxon>Clostridia</taxon>
        <taxon>Lachnospirales</taxon>
        <taxon>Lachnospiraceae</taxon>
        <taxon>Anaerocolumna</taxon>
    </lineage>
</organism>
<dbReference type="InterPro" id="IPR051531">
    <property type="entry name" value="N-acetyltransferase"/>
</dbReference>
<reference evidence="2 3" key="1">
    <citation type="journal article" date="2016" name="Int. J. Syst. Evol. Microbiol.">
        <title>Descriptions of Anaerotaenia torta gen. nov., sp. nov. and Anaerocolumna cellulosilytica gen. nov., sp. nov. isolated from a methanogenic reactor of cattle waste.</title>
        <authorList>
            <person name="Uek A."/>
            <person name="Ohtaki Y."/>
            <person name="Kaku N."/>
            <person name="Ueki K."/>
        </authorList>
    </citation>
    <scope>NUCLEOTIDE SEQUENCE [LARGE SCALE GENOMIC DNA]</scope>
    <source>
        <strain evidence="2 3">SN021</strain>
    </source>
</reference>
<dbReference type="PANTHER" id="PTHR43792">
    <property type="entry name" value="GNAT FAMILY, PUTATIVE (AFU_ORTHOLOGUE AFUA_3G00765)-RELATED-RELATED"/>
    <property type="match status" value="1"/>
</dbReference>
<evidence type="ECO:0000313" key="2">
    <source>
        <dbReference type="EMBL" id="BCJ96489.1"/>
    </source>
</evidence>
<dbReference type="Pfam" id="PF13302">
    <property type="entry name" value="Acetyltransf_3"/>
    <property type="match status" value="1"/>
</dbReference>
<dbReference type="InterPro" id="IPR000182">
    <property type="entry name" value="GNAT_dom"/>
</dbReference>
<dbReference type="Gene3D" id="3.40.630.30">
    <property type="match status" value="1"/>
</dbReference>
<dbReference type="KEGG" id="acel:acsn021_40580"/>
<keyword evidence="2" id="KW-0808">Transferase</keyword>
<sequence length="183" mass="22007">MKTMENIITERLIIRRFLKTDWQDLYEYLSDPEVVYFEPYEVYTQEQAMEEAIRRIDHTSFFAVCLKDSQKLIGNLYFNRGDFDTWELGYVFNRTFQKQGYAMESATALINHAFSCLGARRIIARCSTKNVSSWRLLERLRLRREGMFLQNVYFKTKPNGEPDWFDSYSYAILKEEWIKNNSY</sequence>
<dbReference type="EMBL" id="AP023367">
    <property type="protein sequence ID" value="BCJ96489.1"/>
    <property type="molecule type" value="Genomic_DNA"/>
</dbReference>
<evidence type="ECO:0000313" key="3">
    <source>
        <dbReference type="Proteomes" id="UP000515561"/>
    </source>
</evidence>
<name>A0A6S6R569_9FIRM</name>
<dbReference type="SUPFAM" id="SSF55729">
    <property type="entry name" value="Acyl-CoA N-acyltransferases (Nat)"/>
    <property type="match status" value="1"/>
</dbReference>
<protein>
    <submittedName>
        <fullName evidence="2">Acetyltransferase</fullName>
    </submittedName>
</protein>
<dbReference type="AlphaFoldDB" id="A0A6S6R569"/>
<keyword evidence="3" id="KW-1185">Reference proteome</keyword>
<dbReference type="PANTHER" id="PTHR43792:SF1">
    <property type="entry name" value="N-ACETYLTRANSFERASE DOMAIN-CONTAINING PROTEIN"/>
    <property type="match status" value="1"/>
</dbReference>
<gene>
    <name evidence="2" type="ORF">acsn021_40580</name>
</gene>
<dbReference type="GO" id="GO:0016747">
    <property type="term" value="F:acyltransferase activity, transferring groups other than amino-acyl groups"/>
    <property type="evidence" value="ECO:0007669"/>
    <property type="project" value="InterPro"/>
</dbReference>